<comment type="caution">
    <text evidence="1">The sequence shown here is derived from an EMBL/GenBank/DDBJ whole genome shotgun (WGS) entry which is preliminary data.</text>
</comment>
<proteinExistence type="predicted"/>
<reference evidence="1 2" key="1">
    <citation type="journal article" date="2014" name="Agronomy (Basel)">
        <title>A Draft Genome Sequence for Ensete ventricosum, the Drought-Tolerant Tree Against Hunger.</title>
        <authorList>
            <person name="Harrison J."/>
            <person name="Moore K.A."/>
            <person name="Paszkiewicz K."/>
            <person name="Jones T."/>
            <person name="Grant M."/>
            <person name="Ambacheew D."/>
            <person name="Muzemil S."/>
            <person name="Studholme D.J."/>
        </authorList>
    </citation>
    <scope>NUCLEOTIDE SEQUENCE [LARGE SCALE GENOMIC DNA]</scope>
</reference>
<dbReference type="Proteomes" id="UP000287651">
    <property type="component" value="Unassembled WGS sequence"/>
</dbReference>
<evidence type="ECO:0000313" key="2">
    <source>
        <dbReference type="Proteomes" id="UP000287651"/>
    </source>
</evidence>
<name>A0A427B233_ENSVE</name>
<dbReference type="AlphaFoldDB" id="A0A427B233"/>
<accession>A0A427B233</accession>
<evidence type="ECO:0000313" key="1">
    <source>
        <dbReference type="EMBL" id="RRT82535.1"/>
    </source>
</evidence>
<sequence>MSSVPNYGLPWLPARLPQQDSRAVHLRRVAAPDVSVEVVCAAAVATASSQRAVDFAEGGGVRVTVHRGAAEERVLDGVDVCQDQGGEREVLPELRYCFIQHRVELLGQCVEEDGAAGGVEPWGRRRHADQHIGKTSQGTCVVDPKRPSSSLIHLLCQHTIAVGGMHATRRSTCSELSVGTCTTLESSFTAAERYGVADAFWKYSANQIAATVPCTLLLQRHTSSVHCSRTVPELQELLQLHVQGEGTVAAASQRDVLRQDRRQGGGEVGAMAEVGGDRVQERAYVRQPEAFG</sequence>
<organism evidence="1 2">
    <name type="scientific">Ensete ventricosum</name>
    <name type="common">Abyssinian banana</name>
    <name type="synonym">Musa ensete</name>
    <dbReference type="NCBI Taxonomy" id="4639"/>
    <lineage>
        <taxon>Eukaryota</taxon>
        <taxon>Viridiplantae</taxon>
        <taxon>Streptophyta</taxon>
        <taxon>Embryophyta</taxon>
        <taxon>Tracheophyta</taxon>
        <taxon>Spermatophyta</taxon>
        <taxon>Magnoliopsida</taxon>
        <taxon>Liliopsida</taxon>
        <taxon>Zingiberales</taxon>
        <taxon>Musaceae</taxon>
        <taxon>Ensete</taxon>
    </lineage>
</organism>
<gene>
    <name evidence="1" type="ORF">B296_00015260</name>
</gene>
<protein>
    <submittedName>
        <fullName evidence="1">Uncharacterized protein</fullName>
    </submittedName>
</protein>
<dbReference type="EMBL" id="AMZH03000674">
    <property type="protein sequence ID" value="RRT82535.1"/>
    <property type="molecule type" value="Genomic_DNA"/>
</dbReference>